<feature type="coiled-coil region" evidence="3">
    <location>
        <begin position="5"/>
        <end position="36"/>
    </location>
</feature>
<dbReference type="InterPro" id="IPR001304">
    <property type="entry name" value="C-type_lectin-like"/>
</dbReference>
<dbReference type="CDD" id="cd03590">
    <property type="entry name" value="CLECT_DC-SIGN_like"/>
    <property type="match status" value="1"/>
</dbReference>
<organism evidence="5 6">
    <name type="scientific">Oreochromis aureus</name>
    <name type="common">Israeli tilapia</name>
    <name type="synonym">Chromis aureus</name>
    <dbReference type="NCBI Taxonomy" id="47969"/>
    <lineage>
        <taxon>Eukaryota</taxon>
        <taxon>Metazoa</taxon>
        <taxon>Chordata</taxon>
        <taxon>Craniata</taxon>
        <taxon>Vertebrata</taxon>
        <taxon>Euteleostomi</taxon>
        <taxon>Actinopterygii</taxon>
        <taxon>Neopterygii</taxon>
        <taxon>Teleostei</taxon>
        <taxon>Neoteleostei</taxon>
        <taxon>Acanthomorphata</taxon>
        <taxon>Ovalentaria</taxon>
        <taxon>Cichlomorphae</taxon>
        <taxon>Cichliformes</taxon>
        <taxon>Cichlidae</taxon>
        <taxon>African cichlids</taxon>
        <taxon>Pseudocrenilabrinae</taxon>
        <taxon>Oreochromini</taxon>
        <taxon>Oreochromis</taxon>
    </lineage>
</organism>
<evidence type="ECO:0000256" key="3">
    <source>
        <dbReference type="SAM" id="Coils"/>
    </source>
</evidence>
<dbReference type="Pfam" id="PF00059">
    <property type="entry name" value="Lectin_C"/>
    <property type="match status" value="1"/>
</dbReference>
<reference evidence="5" key="3">
    <citation type="submission" date="2025-09" db="UniProtKB">
        <authorList>
            <consortium name="Ensembl"/>
        </authorList>
    </citation>
    <scope>IDENTIFICATION</scope>
</reference>
<dbReference type="PROSITE" id="PS00615">
    <property type="entry name" value="C_TYPE_LECTIN_1"/>
    <property type="match status" value="1"/>
</dbReference>
<dbReference type="AlphaFoldDB" id="A0AAZ1XS55"/>
<name>A0AAZ1XS55_OREAU</name>
<dbReference type="Proteomes" id="UP000472276">
    <property type="component" value="Unassembled WGS sequence"/>
</dbReference>
<dbReference type="GeneID" id="120440458"/>
<protein>
    <recommendedName>
        <fullName evidence="4">C-type lectin domain-containing protein</fullName>
    </recommendedName>
</protein>
<dbReference type="InterPro" id="IPR016187">
    <property type="entry name" value="CTDL_fold"/>
</dbReference>
<keyword evidence="3" id="KW-0175">Coiled coil</keyword>
<feature type="domain" description="C-type lectin" evidence="4">
    <location>
        <begin position="48"/>
        <end position="163"/>
    </location>
</feature>
<evidence type="ECO:0000256" key="2">
    <source>
        <dbReference type="ARBA" id="ARBA00023157"/>
    </source>
</evidence>
<dbReference type="PROSITE" id="PS50041">
    <property type="entry name" value="C_TYPE_LECTIN_2"/>
    <property type="match status" value="1"/>
</dbReference>
<accession>A0AAZ1XS55</accession>
<dbReference type="InterPro" id="IPR033989">
    <property type="entry name" value="CD209-like_CTLD"/>
</dbReference>
<gene>
    <name evidence="5" type="primary">LOC120440458</name>
</gene>
<reference evidence="6" key="1">
    <citation type="submission" date="2020-03" db="EMBL/GenBank/DDBJ databases">
        <title>Evolution of repeat sequences and sex chromosomes of tilapia species revealed by chromosome-level genomes.</title>
        <authorList>
            <person name="Xu L."/>
            <person name="Tao W."/>
            <person name="Wang D."/>
            <person name="Zhou Q."/>
        </authorList>
    </citation>
    <scope>NUCLEOTIDE SEQUENCE [LARGE SCALE GENOMIC DNA]</scope>
    <source>
        <strain evidence="6">Israel</strain>
    </source>
</reference>
<dbReference type="GO" id="GO:0030246">
    <property type="term" value="F:carbohydrate binding"/>
    <property type="evidence" value="ECO:0007669"/>
    <property type="project" value="UniProtKB-KW"/>
</dbReference>
<evidence type="ECO:0000256" key="1">
    <source>
        <dbReference type="ARBA" id="ARBA00022734"/>
    </source>
</evidence>
<keyword evidence="2" id="KW-1015">Disulfide bond</keyword>
<sequence>MKILNSNLTQNISRLQNEKDILKANLTEEIDKLKKQIEPPCPANWTKFGRSCYFLFTLKKTWMDSKTFCPDSAMDSHLVIISTIEEQMFASTLKGPFWIGLTDREKEGEWKWVNGQNVTNTYWKYKQPDNAKSDEHCVELAGENPKSNWNDLNCDRERHFICEIEN</sequence>
<evidence type="ECO:0000259" key="4">
    <source>
        <dbReference type="PROSITE" id="PS50041"/>
    </source>
</evidence>
<dbReference type="KEGG" id="oau:120440458"/>
<dbReference type="InterPro" id="IPR016186">
    <property type="entry name" value="C-type_lectin-like/link_sf"/>
</dbReference>
<dbReference type="InterPro" id="IPR050111">
    <property type="entry name" value="C-type_lectin/snaclec_domain"/>
</dbReference>
<dbReference type="PANTHER" id="PTHR22803">
    <property type="entry name" value="MANNOSE, PHOSPHOLIPASE, LECTIN RECEPTOR RELATED"/>
    <property type="match status" value="1"/>
</dbReference>
<evidence type="ECO:0000313" key="5">
    <source>
        <dbReference type="Ensembl" id="ENSOABP00000071131.1"/>
    </source>
</evidence>
<keyword evidence="1" id="KW-0430">Lectin</keyword>
<proteinExistence type="predicted"/>
<evidence type="ECO:0000313" key="6">
    <source>
        <dbReference type="Proteomes" id="UP000472276"/>
    </source>
</evidence>
<dbReference type="SUPFAM" id="SSF56436">
    <property type="entry name" value="C-type lectin-like"/>
    <property type="match status" value="1"/>
</dbReference>
<dbReference type="Gene3D" id="3.10.100.10">
    <property type="entry name" value="Mannose-Binding Protein A, subunit A"/>
    <property type="match status" value="1"/>
</dbReference>
<dbReference type="InterPro" id="IPR018378">
    <property type="entry name" value="C-type_lectin_CS"/>
</dbReference>
<keyword evidence="6" id="KW-1185">Reference proteome</keyword>
<dbReference type="Ensembl" id="ENSOABT00000066109.1">
    <property type="protein sequence ID" value="ENSOABP00000071131.1"/>
    <property type="gene ID" value="ENSOABG00000036505.1"/>
</dbReference>
<dbReference type="RefSeq" id="XP_039468943.1">
    <property type="nucleotide sequence ID" value="XM_039613009.1"/>
</dbReference>
<reference evidence="5" key="2">
    <citation type="submission" date="2025-08" db="UniProtKB">
        <authorList>
            <consortium name="Ensembl"/>
        </authorList>
    </citation>
    <scope>IDENTIFICATION</scope>
</reference>
<dbReference type="SMART" id="SM00034">
    <property type="entry name" value="CLECT"/>
    <property type="match status" value="1"/>
</dbReference>